<evidence type="ECO:0000256" key="9">
    <source>
        <dbReference type="RuleBase" id="RU000688"/>
    </source>
</evidence>
<keyword evidence="3 9" id="KW-0812">Transmembrane</keyword>
<feature type="compositionally biased region" description="Low complexity" evidence="10">
    <location>
        <begin position="364"/>
        <end position="390"/>
    </location>
</feature>
<dbReference type="SUPFAM" id="SSF81321">
    <property type="entry name" value="Family A G protein-coupled receptor-like"/>
    <property type="match status" value="1"/>
</dbReference>
<dbReference type="Pfam" id="PF00001">
    <property type="entry name" value="7tm_1"/>
    <property type="match status" value="1"/>
</dbReference>
<evidence type="ECO:0000256" key="6">
    <source>
        <dbReference type="ARBA" id="ARBA00023136"/>
    </source>
</evidence>
<dbReference type="InterPro" id="IPR000276">
    <property type="entry name" value="GPCR_Rhodpsn"/>
</dbReference>
<protein>
    <submittedName>
        <fullName evidence="13">Alpha 2-adrenoceptor</fullName>
    </submittedName>
</protein>
<feature type="transmembrane region" description="Helical" evidence="11">
    <location>
        <begin position="60"/>
        <end position="88"/>
    </location>
</feature>
<evidence type="ECO:0000313" key="13">
    <source>
        <dbReference type="EMBL" id="UXK97096.1"/>
    </source>
</evidence>
<dbReference type="PANTHER" id="PTHR24248">
    <property type="entry name" value="ADRENERGIC RECEPTOR-RELATED G-PROTEIN COUPLED RECEPTOR"/>
    <property type="match status" value="1"/>
</dbReference>
<keyword evidence="8 9" id="KW-0807">Transducer</keyword>
<dbReference type="GO" id="GO:0005886">
    <property type="term" value="C:plasma membrane"/>
    <property type="evidence" value="ECO:0007669"/>
    <property type="project" value="UniProtKB-SubCell"/>
</dbReference>
<evidence type="ECO:0000256" key="11">
    <source>
        <dbReference type="SAM" id="Phobius"/>
    </source>
</evidence>
<evidence type="ECO:0000256" key="5">
    <source>
        <dbReference type="ARBA" id="ARBA00023040"/>
    </source>
</evidence>
<organism evidence="13">
    <name type="scientific">Haliotis discus hannai</name>
    <name type="common">Japanese abalone</name>
    <dbReference type="NCBI Taxonomy" id="42344"/>
    <lineage>
        <taxon>Eukaryota</taxon>
        <taxon>Metazoa</taxon>
        <taxon>Spiralia</taxon>
        <taxon>Lophotrochozoa</taxon>
        <taxon>Mollusca</taxon>
        <taxon>Gastropoda</taxon>
        <taxon>Vetigastropoda</taxon>
        <taxon>Lepetellida</taxon>
        <taxon>Haliotoidea</taxon>
        <taxon>Haliotidae</taxon>
        <taxon>Haliotis</taxon>
    </lineage>
</organism>
<evidence type="ECO:0000256" key="4">
    <source>
        <dbReference type="ARBA" id="ARBA00022989"/>
    </source>
</evidence>
<sequence>MLNRSSMLVTEMVASAGDYNATADWTTWPTVDRNTTDADANTTDEPERYFPAGYPSGYTWAHIIFASIMVTIVMLMIVIGNFLVIWAIITDRNLKATQNLFIASLALADFLIGLIIIPFSLSNELMGYWFFGTIWCELWKAIDVLLCTASISSLCLISLDRYWSITRAIHYSRQRTPKRATIMIAIVWVVSAAVCIPPLIGWKAPRQKDTTYPMCNLSEDIGYVLYSSMGSFYIPAIIMVFVYYKIYQAAKMRARKTVAKTPKAALGAKGEHKNSTESSVTEQGHGTEAKDHDENEDDFDEAAPEKQCHEAFTTDDETATNVQTSDTNTISQPLPSDEMAKLISTDSDSTCDISLRTLNRGDNSSRLGTSTLLTSDTESSSEQHRSLLSSNGKERDANTDSGPEPGNGQVHQFTIN</sequence>
<gene>
    <name evidence="13" type="primary">alpha2ADR</name>
</gene>
<keyword evidence="2" id="KW-1003">Cell membrane</keyword>
<dbReference type="EMBL" id="MZ359214">
    <property type="protein sequence ID" value="UXK97096.1"/>
    <property type="molecule type" value="mRNA"/>
</dbReference>
<keyword evidence="4 11" id="KW-1133">Transmembrane helix</keyword>
<dbReference type="PROSITE" id="PS00237">
    <property type="entry name" value="G_PROTEIN_RECEP_F1_1"/>
    <property type="match status" value="1"/>
</dbReference>
<feature type="transmembrane region" description="Helical" evidence="11">
    <location>
        <begin position="221"/>
        <end position="246"/>
    </location>
</feature>
<proteinExistence type="evidence at transcript level"/>
<dbReference type="PANTHER" id="PTHR24248:SF189">
    <property type="entry name" value="ALPHA2-ADRENERGIC-LIKE OCTOPAMINE RECEPTOR, ISOFORM B"/>
    <property type="match status" value="1"/>
</dbReference>
<dbReference type="InterPro" id="IPR017452">
    <property type="entry name" value="GPCR_Rhodpsn_7TM"/>
</dbReference>
<dbReference type="Gene3D" id="1.20.1070.10">
    <property type="entry name" value="Rhodopsin 7-helix transmembrane proteins"/>
    <property type="match status" value="1"/>
</dbReference>
<dbReference type="GO" id="GO:0004930">
    <property type="term" value="F:G protein-coupled receptor activity"/>
    <property type="evidence" value="ECO:0007669"/>
    <property type="project" value="UniProtKB-KW"/>
</dbReference>
<feature type="transmembrane region" description="Helical" evidence="11">
    <location>
        <begin position="100"/>
        <end position="121"/>
    </location>
</feature>
<evidence type="ECO:0000256" key="2">
    <source>
        <dbReference type="ARBA" id="ARBA00022475"/>
    </source>
</evidence>
<feature type="compositionally biased region" description="Polar residues" evidence="10">
    <location>
        <begin position="319"/>
        <end position="334"/>
    </location>
</feature>
<feature type="transmembrane region" description="Helical" evidence="11">
    <location>
        <begin position="141"/>
        <end position="159"/>
    </location>
</feature>
<evidence type="ECO:0000256" key="10">
    <source>
        <dbReference type="SAM" id="MobiDB-lite"/>
    </source>
</evidence>
<evidence type="ECO:0000256" key="8">
    <source>
        <dbReference type="ARBA" id="ARBA00023224"/>
    </source>
</evidence>
<feature type="region of interest" description="Disordered" evidence="10">
    <location>
        <begin position="356"/>
        <end position="416"/>
    </location>
</feature>
<feature type="transmembrane region" description="Helical" evidence="11">
    <location>
        <begin position="180"/>
        <end position="201"/>
    </location>
</feature>
<comment type="subcellular location">
    <subcellularLocation>
        <location evidence="1">Cell membrane</location>
        <topology evidence="1">Multi-pass membrane protein</topology>
    </subcellularLocation>
</comment>
<dbReference type="PRINTS" id="PR00237">
    <property type="entry name" value="GPCRRHODOPSN"/>
</dbReference>
<evidence type="ECO:0000256" key="7">
    <source>
        <dbReference type="ARBA" id="ARBA00023170"/>
    </source>
</evidence>
<name>A0A977N6P6_HALDH</name>
<comment type="similarity">
    <text evidence="9">Belongs to the G-protein coupled receptor 1 family.</text>
</comment>
<dbReference type="CDD" id="cd15059">
    <property type="entry name" value="7tmA_alpha2_AR"/>
    <property type="match status" value="1"/>
</dbReference>
<keyword evidence="6 11" id="KW-0472">Membrane</keyword>
<evidence type="ECO:0000256" key="1">
    <source>
        <dbReference type="ARBA" id="ARBA00004651"/>
    </source>
</evidence>
<dbReference type="AlphaFoldDB" id="A0A977N6P6"/>
<accession>A0A977N6P6</accession>
<evidence type="ECO:0000256" key="3">
    <source>
        <dbReference type="ARBA" id="ARBA00022692"/>
    </source>
</evidence>
<feature type="domain" description="G-protein coupled receptors family 1 profile" evidence="12">
    <location>
        <begin position="80"/>
        <end position="265"/>
    </location>
</feature>
<dbReference type="PROSITE" id="PS50262">
    <property type="entry name" value="G_PROTEIN_RECEP_F1_2"/>
    <property type="match status" value="1"/>
</dbReference>
<reference evidence="13" key="1">
    <citation type="submission" date="2021-06" db="EMBL/GenBank/DDBJ databases">
        <authorList>
            <person name="Gao X."/>
            <person name="Zhang M."/>
            <person name="Ke C."/>
        </authorList>
    </citation>
    <scope>NUCLEOTIDE SEQUENCE</scope>
</reference>
<keyword evidence="5 9" id="KW-0297">G-protein coupled receptor</keyword>
<evidence type="ECO:0000259" key="12">
    <source>
        <dbReference type="PROSITE" id="PS50262"/>
    </source>
</evidence>
<keyword evidence="7 9" id="KW-0675">Receptor</keyword>
<feature type="region of interest" description="Disordered" evidence="10">
    <location>
        <begin position="263"/>
        <end position="336"/>
    </location>
</feature>